<keyword evidence="3" id="KW-0472">Membrane</keyword>
<evidence type="ECO:0000256" key="2">
    <source>
        <dbReference type="ARBA" id="ARBA00022729"/>
    </source>
</evidence>
<evidence type="ECO:0000313" key="6">
    <source>
        <dbReference type="EMBL" id="MFD1315757.1"/>
    </source>
</evidence>
<comment type="caution">
    <text evidence="6">The sequence shown here is derived from an EMBL/GenBank/DDBJ whole genome shotgun (WGS) entry which is preliminary data.</text>
</comment>
<dbReference type="CDD" id="cd00342">
    <property type="entry name" value="gram_neg_porins"/>
    <property type="match status" value="1"/>
</dbReference>
<evidence type="ECO:0000256" key="3">
    <source>
        <dbReference type="ARBA" id="ARBA00023136"/>
    </source>
</evidence>
<sequence>MRLFILWISILFFLHTAVAQTEEKPLDSVELTIIPYGSFRGHFAFYNKEVEFQENASRIGFQMRVNKNGYAFFTGIELGMNLFKSNSQFNADGNSAGGFIIAERDQVNQVFSSRLGYLGVDFGKWGTLSFGKQWSVYYDVTSYTDNFNVFGGQGSATYTAGTDGGGLGTGRADQSVIYRNIIGNFAFGIQAQARTTLNNEWVDGIGLSAQYEILKGLKVGAAFNKSFFNDRLIEQSNVLGLDDNPTFYSGGISYRSKNLDLGIVFSNQSNGDLTEGFIIVPDAGEVFPTVVFDAKGFEIFSKYRWEEFAFLAGYNYYDPDTEDIRGPYDKKVISDKFGVKNFILGMEYKPFHIAYFYAEVRLAEGYNSLGIKNDDVVTMGLRIQLDHRFNKTIRF</sequence>
<comment type="subcellular location">
    <subcellularLocation>
        <location evidence="1">Cell outer membrane</location>
        <topology evidence="1">Multi-pass membrane protein</topology>
    </subcellularLocation>
</comment>
<dbReference type="InterPro" id="IPR050298">
    <property type="entry name" value="Gram-neg_bact_OMP"/>
</dbReference>
<evidence type="ECO:0000256" key="1">
    <source>
        <dbReference type="ARBA" id="ARBA00004571"/>
    </source>
</evidence>
<evidence type="ECO:0000256" key="4">
    <source>
        <dbReference type="SAM" id="SignalP"/>
    </source>
</evidence>
<dbReference type="EMBL" id="JBHTMY010000003">
    <property type="protein sequence ID" value="MFD1315757.1"/>
    <property type="molecule type" value="Genomic_DNA"/>
</dbReference>
<dbReference type="Pfam" id="PF13609">
    <property type="entry name" value="Porin_4"/>
    <property type="match status" value="1"/>
</dbReference>
<dbReference type="SUPFAM" id="SSF56935">
    <property type="entry name" value="Porins"/>
    <property type="match status" value="1"/>
</dbReference>
<keyword evidence="7" id="KW-1185">Reference proteome</keyword>
<reference evidence="7" key="1">
    <citation type="journal article" date="2019" name="Int. J. Syst. Evol. Microbiol.">
        <title>The Global Catalogue of Microorganisms (GCM) 10K type strain sequencing project: providing services to taxonomists for standard genome sequencing and annotation.</title>
        <authorList>
            <consortium name="The Broad Institute Genomics Platform"/>
            <consortium name="The Broad Institute Genome Sequencing Center for Infectious Disease"/>
            <person name="Wu L."/>
            <person name="Ma J."/>
        </authorList>
    </citation>
    <scope>NUCLEOTIDE SEQUENCE [LARGE SCALE GENOMIC DNA]</scope>
    <source>
        <strain evidence="7">CCUG 61485</strain>
    </source>
</reference>
<protein>
    <submittedName>
        <fullName evidence="6">Porin</fullName>
    </submittedName>
</protein>
<dbReference type="InterPro" id="IPR023614">
    <property type="entry name" value="Porin_dom_sf"/>
</dbReference>
<dbReference type="InterPro" id="IPR033900">
    <property type="entry name" value="Gram_neg_porin_domain"/>
</dbReference>
<dbReference type="Gene3D" id="2.40.160.10">
    <property type="entry name" value="Porin"/>
    <property type="match status" value="1"/>
</dbReference>
<evidence type="ECO:0000313" key="7">
    <source>
        <dbReference type="Proteomes" id="UP001597201"/>
    </source>
</evidence>
<organism evidence="6 7">
    <name type="scientific">Namhaeicola litoreus</name>
    <dbReference type="NCBI Taxonomy" id="1052145"/>
    <lineage>
        <taxon>Bacteria</taxon>
        <taxon>Pseudomonadati</taxon>
        <taxon>Bacteroidota</taxon>
        <taxon>Flavobacteriia</taxon>
        <taxon>Flavobacteriales</taxon>
        <taxon>Flavobacteriaceae</taxon>
        <taxon>Namhaeicola</taxon>
    </lineage>
</organism>
<feature type="chain" id="PRO_5046400823" evidence="4">
    <location>
        <begin position="22"/>
        <end position="395"/>
    </location>
</feature>
<proteinExistence type="predicted"/>
<dbReference type="PANTHER" id="PTHR34501">
    <property type="entry name" value="PROTEIN YDDL-RELATED"/>
    <property type="match status" value="1"/>
</dbReference>
<accession>A0ABW3Y3Z1</accession>
<evidence type="ECO:0000259" key="5">
    <source>
        <dbReference type="Pfam" id="PF13609"/>
    </source>
</evidence>
<keyword evidence="2 4" id="KW-0732">Signal</keyword>
<feature type="domain" description="Porin" evidence="5">
    <location>
        <begin position="36"/>
        <end position="348"/>
    </location>
</feature>
<dbReference type="Proteomes" id="UP001597201">
    <property type="component" value="Unassembled WGS sequence"/>
</dbReference>
<name>A0ABW3Y3Z1_9FLAO</name>
<dbReference type="PANTHER" id="PTHR34501:SF2">
    <property type="entry name" value="OUTER MEMBRANE PORIN F-RELATED"/>
    <property type="match status" value="1"/>
</dbReference>
<gene>
    <name evidence="6" type="ORF">ACFQ39_09030</name>
</gene>
<feature type="signal peptide" evidence="4">
    <location>
        <begin position="1"/>
        <end position="21"/>
    </location>
</feature>
<dbReference type="RefSeq" id="WP_377178235.1">
    <property type="nucleotide sequence ID" value="NZ_JBHTMY010000003.1"/>
</dbReference>